<feature type="transmembrane region" description="Helical" evidence="6">
    <location>
        <begin position="12"/>
        <end position="40"/>
    </location>
</feature>
<feature type="transmembrane region" description="Helical" evidence="6">
    <location>
        <begin position="168"/>
        <end position="188"/>
    </location>
</feature>
<dbReference type="GO" id="GO:0022857">
    <property type="term" value="F:transmembrane transporter activity"/>
    <property type="evidence" value="ECO:0007669"/>
    <property type="project" value="InterPro"/>
</dbReference>
<dbReference type="Proteomes" id="UP000261811">
    <property type="component" value="Unassembled WGS sequence"/>
</dbReference>
<organism evidence="7 8">
    <name type="scientific">Actinomadura logoneensis</name>
    <dbReference type="NCBI Taxonomy" id="2293572"/>
    <lineage>
        <taxon>Bacteria</taxon>
        <taxon>Bacillati</taxon>
        <taxon>Actinomycetota</taxon>
        <taxon>Actinomycetes</taxon>
        <taxon>Streptosporangiales</taxon>
        <taxon>Thermomonosporaceae</taxon>
        <taxon>Actinomadura</taxon>
    </lineage>
</organism>
<dbReference type="PANTHER" id="PTHR23513:SF6">
    <property type="entry name" value="MAJOR FACILITATOR SUPERFAMILY ASSOCIATED DOMAIN-CONTAINING PROTEIN"/>
    <property type="match status" value="1"/>
</dbReference>
<proteinExistence type="predicted"/>
<dbReference type="CDD" id="cd06173">
    <property type="entry name" value="MFS_MefA_like"/>
    <property type="match status" value="1"/>
</dbReference>
<dbReference type="SUPFAM" id="SSF103473">
    <property type="entry name" value="MFS general substrate transporter"/>
    <property type="match status" value="1"/>
</dbReference>
<dbReference type="InterPro" id="IPR011701">
    <property type="entry name" value="MFS"/>
</dbReference>
<evidence type="ECO:0000256" key="6">
    <source>
        <dbReference type="SAM" id="Phobius"/>
    </source>
</evidence>
<feature type="transmembrane region" description="Helical" evidence="6">
    <location>
        <begin position="398"/>
        <end position="416"/>
    </location>
</feature>
<dbReference type="GO" id="GO:0005886">
    <property type="term" value="C:plasma membrane"/>
    <property type="evidence" value="ECO:0007669"/>
    <property type="project" value="UniProtKB-SubCell"/>
</dbReference>
<dbReference type="EMBL" id="QURH01001012">
    <property type="protein sequence ID" value="RFU37047.1"/>
    <property type="molecule type" value="Genomic_DNA"/>
</dbReference>
<sequence>MAKEADGWRFRFGLLWTGSAASLLGAMSVTTAAPLLAFTLTGSPTFVSYVVAAGTVPSLLLHVPAGMLVDRLDHWWTMLLSQTVRTLMSLAVVAALALGVFRPPVLIVAALVSGTCTTFYNVAEVTAVPSVVPAAHFQRAMAQNEGRANGAMLLGRPLGGVLHAAGTGFPYAADAAFGLASTAALLTLRSAGLRGHWNHARPLHAAGPTDASRTRAGLRRGGSLIAEMLEGLKWLWRYRFLRTALIACTATNLLFQVVTLLLVVRAREAGLPLAMAGVLLAAPGLGGSFVSGYVAVTRRGRLGRRPITLLRLCMWAWLVMTALLAAFPWADVWMAAWGGVGFVGARLNIALSAYQATRTPPELRGRVAGTNRFITLGITPVGTMIGGAAINAVGARGVAWVVPISIAATGVLLWGGRRARTLRLRRRLRHGPVRKAAVPARV</sequence>
<feature type="transmembrane region" description="Helical" evidence="6">
    <location>
        <begin position="308"/>
        <end position="327"/>
    </location>
</feature>
<evidence type="ECO:0000256" key="2">
    <source>
        <dbReference type="ARBA" id="ARBA00022475"/>
    </source>
</evidence>
<accession>A0A372JAN0</accession>
<dbReference type="Gene3D" id="1.20.1250.20">
    <property type="entry name" value="MFS general substrate transporter like domains"/>
    <property type="match status" value="1"/>
</dbReference>
<dbReference type="AlphaFoldDB" id="A0A372JAN0"/>
<keyword evidence="2" id="KW-1003">Cell membrane</keyword>
<evidence type="ECO:0000313" key="7">
    <source>
        <dbReference type="EMBL" id="RFU37047.1"/>
    </source>
</evidence>
<protein>
    <submittedName>
        <fullName evidence="7">MFS transporter</fullName>
    </submittedName>
</protein>
<feature type="transmembrane region" description="Helical" evidence="6">
    <location>
        <begin position="373"/>
        <end position="392"/>
    </location>
</feature>
<evidence type="ECO:0000256" key="5">
    <source>
        <dbReference type="ARBA" id="ARBA00023136"/>
    </source>
</evidence>
<feature type="transmembrane region" description="Helical" evidence="6">
    <location>
        <begin position="46"/>
        <end position="69"/>
    </location>
</feature>
<comment type="caution">
    <text evidence="7">The sequence shown here is derived from an EMBL/GenBank/DDBJ whole genome shotgun (WGS) entry which is preliminary data.</text>
</comment>
<evidence type="ECO:0000256" key="1">
    <source>
        <dbReference type="ARBA" id="ARBA00004651"/>
    </source>
</evidence>
<dbReference type="Pfam" id="PF07690">
    <property type="entry name" value="MFS_1"/>
    <property type="match status" value="1"/>
</dbReference>
<feature type="transmembrane region" description="Helical" evidence="6">
    <location>
        <begin position="243"/>
        <end position="264"/>
    </location>
</feature>
<feature type="transmembrane region" description="Helical" evidence="6">
    <location>
        <begin position="333"/>
        <end position="353"/>
    </location>
</feature>
<name>A0A372JAN0_9ACTN</name>
<feature type="transmembrane region" description="Helical" evidence="6">
    <location>
        <begin position="270"/>
        <end position="296"/>
    </location>
</feature>
<evidence type="ECO:0000313" key="8">
    <source>
        <dbReference type="Proteomes" id="UP000261811"/>
    </source>
</evidence>
<keyword evidence="8" id="KW-1185">Reference proteome</keyword>
<comment type="subcellular location">
    <subcellularLocation>
        <location evidence="1">Cell membrane</location>
        <topology evidence="1">Multi-pass membrane protein</topology>
    </subcellularLocation>
</comment>
<keyword evidence="5 6" id="KW-0472">Membrane</keyword>
<dbReference type="InterPro" id="IPR036259">
    <property type="entry name" value="MFS_trans_sf"/>
</dbReference>
<dbReference type="PANTHER" id="PTHR23513">
    <property type="entry name" value="INTEGRAL MEMBRANE EFFLUX PROTEIN-RELATED"/>
    <property type="match status" value="1"/>
</dbReference>
<evidence type="ECO:0000256" key="4">
    <source>
        <dbReference type="ARBA" id="ARBA00022989"/>
    </source>
</evidence>
<reference evidence="7 8" key="1">
    <citation type="submission" date="2018-08" db="EMBL/GenBank/DDBJ databases">
        <title>Actinomadura jelena sp. nov., a novel Actinomycete isolated from soil in Chad.</title>
        <authorList>
            <person name="Shi L."/>
        </authorList>
    </citation>
    <scope>NUCLEOTIDE SEQUENCE [LARGE SCALE GENOMIC DNA]</scope>
    <source>
        <strain evidence="7 8">NEAU-G17</strain>
    </source>
</reference>
<keyword evidence="3 6" id="KW-0812">Transmembrane</keyword>
<dbReference type="OrthoDB" id="3542743at2"/>
<keyword evidence="4 6" id="KW-1133">Transmembrane helix</keyword>
<feature type="transmembrane region" description="Helical" evidence="6">
    <location>
        <begin position="90"/>
        <end position="112"/>
    </location>
</feature>
<evidence type="ECO:0000256" key="3">
    <source>
        <dbReference type="ARBA" id="ARBA00022692"/>
    </source>
</evidence>
<gene>
    <name evidence="7" type="ORF">DZF91_34890</name>
</gene>